<feature type="region of interest" description="Disordered" evidence="3">
    <location>
        <begin position="470"/>
        <end position="492"/>
    </location>
</feature>
<dbReference type="Gene3D" id="3.40.1090.10">
    <property type="entry name" value="Cytosolic phospholipase A2 catalytic domain"/>
    <property type="match status" value="2"/>
</dbReference>
<dbReference type="Pfam" id="PF01734">
    <property type="entry name" value="Patatin"/>
    <property type="match status" value="1"/>
</dbReference>
<evidence type="ECO:0000256" key="3">
    <source>
        <dbReference type="SAM" id="MobiDB-lite"/>
    </source>
</evidence>
<dbReference type="InterPro" id="IPR002641">
    <property type="entry name" value="PNPLA_dom"/>
</dbReference>
<evidence type="ECO:0000256" key="2">
    <source>
        <dbReference type="PROSITE-ProRule" id="PRU01161"/>
    </source>
</evidence>
<feature type="signal peptide" evidence="4">
    <location>
        <begin position="1"/>
        <end position="23"/>
    </location>
</feature>
<name>A0A947D7G5_9HYPH</name>
<dbReference type="PROSITE" id="PS51257">
    <property type="entry name" value="PROKAR_LIPOPROTEIN"/>
    <property type="match status" value="1"/>
</dbReference>
<dbReference type="Proteomes" id="UP000766595">
    <property type="component" value="Unassembled WGS sequence"/>
</dbReference>
<feature type="chain" id="PRO_5037462022" evidence="4">
    <location>
        <begin position="24"/>
        <end position="492"/>
    </location>
</feature>
<feature type="active site" description="Proton acceptor" evidence="2">
    <location>
        <position position="284"/>
    </location>
</feature>
<dbReference type="InterPro" id="IPR016035">
    <property type="entry name" value="Acyl_Trfase/lysoPLipase"/>
</dbReference>
<accession>A0A947D7G5</accession>
<gene>
    <name evidence="6" type="ORF">KL771_21910</name>
</gene>
<proteinExistence type="predicted"/>
<evidence type="ECO:0000256" key="4">
    <source>
        <dbReference type="SAM" id="SignalP"/>
    </source>
</evidence>
<dbReference type="GO" id="GO:0016042">
    <property type="term" value="P:lipid catabolic process"/>
    <property type="evidence" value="ECO:0007669"/>
    <property type="project" value="UniProtKB-UniRule"/>
</dbReference>
<dbReference type="EMBL" id="JAHHZF010000012">
    <property type="protein sequence ID" value="MBT9292135.1"/>
    <property type="molecule type" value="Genomic_DNA"/>
</dbReference>
<dbReference type="AlphaFoldDB" id="A0A947D7G5"/>
<comment type="caution">
    <text evidence="6">The sequence shown here is derived from an EMBL/GenBank/DDBJ whole genome shotgun (WGS) entry which is preliminary data.</text>
</comment>
<keyword evidence="1 2" id="KW-0443">Lipid metabolism</keyword>
<feature type="short sequence motif" description="GXSXG" evidence="2">
    <location>
        <begin position="98"/>
        <end position="102"/>
    </location>
</feature>
<evidence type="ECO:0000256" key="1">
    <source>
        <dbReference type="ARBA" id="ARBA00023098"/>
    </source>
</evidence>
<sequence>MSRPLSSAILVLAAGLLSGCASVLNEPINLPAIEAANAAEPVAPNSEDNATLIGLSFSGGGTRAAAFSFGVLKEMAATPLPGETGKRSMIEAIGFVSGVSGGSVTAAYFGLKGPQGFQDYRESFLIQNAEEYLRTSMVRPSNLLRALSGGVNDRTGFARWLDEKVFHNARFGQMRRPGAPVIWINATDLYSRAPFIFETETFRALCSDLNQLPLSEAVAASAAVPVAFAPIVLEAYGPRCTYNPPGWLETARHNMQAAQSLKNYARALENYRDPAKLKYVKLLDGGLSDNFGVTGLTLARAASQTAYGPLTPRQAVRMKRMVYLVVNAGREQIGDWGRRLEGPSGGEFLSAVTDAMIESTVAESYDAFRMTMRDWQQQLIEYRCKLSFSEVKRLRGSTAGWDCRDLKFFIGQVAFDNVPDKQAALNQVPTTLQLPAAQVDLVIEAGREALRANPTFNGALRSIEGVRTAGKSRMTVGETGPAGGGDFKPDPR</sequence>
<feature type="domain" description="PNPLA" evidence="5">
    <location>
        <begin position="55"/>
        <end position="297"/>
    </location>
</feature>
<keyword evidence="7" id="KW-1185">Reference proteome</keyword>
<organism evidence="6 7">
    <name type="scientific">Prosthecodimorpha staleyi</name>
    <dbReference type="NCBI Taxonomy" id="2840188"/>
    <lineage>
        <taxon>Bacteria</taxon>
        <taxon>Pseudomonadati</taxon>
        <taxon>Pseudomonadota</taxon>
        <taxon>Alphaproteobacteria</taxon>
        <taxon>Hyphomicrobiales</taxon>
        <taxon>Ancalomicrobiaceae</taxon>
        <taxon>Prosthecodimorpha</taxon>
    </lineage>
</organism>
<dbReference type="SUPFAM" id="SSF52151">
    <property type="entry name" value="FabD/lysophospholipase-like"/>
    <property type="match status" value="1"/>
</dbReference>
<evidence type="ECO:0000313" key="7">
    <source>
        <dbReference type="Proteomes" id="UP000766595"/>
    </source>
</evidence>
<reference evidence="6 7" key="1">
    <citation type="submission" date="2021-06" db="EMBL/GenBank/DDBJ databases">
        <authorList>
            <person name="Grouzdev D.S."/>
            <person name="Koziaeva V."/>
        </authorList>
    </citation>
    <scope>NUCLEOTIDE SEQUENCE [LARGE SCALE GENOMIC DNA]</scope>
    <source>
        <strain evidence="6 7">22</strain>
    </source>
</reference>
<keyword evidence="2" id="KW-0442">Lipid degradation</keyword>
<feature type="short sequence motif" description="DGA/G" evidence="2">
    <location>
        <begin position="284"/>
        <end position="286"/>
    </location>
</feature>
<keyword evidence="4" id="KW-0732">Signal</keyword>
<evidence type="ECO:0000313" key="6">
    <source>
        <dbReference type="EMBL" id="MBT9292135.1"/>
    </source>
</evidence>
<comment type="caution">
    <text evidence="2">Lacks conserved residue(s) required for the propagation of feature annotation.</text>
</comment>
<dbReference type="PROSITE" id="PS51635">
    <property type="entry name" value="PNPLA"/>
    <property type="match status" value="1"/>
</dbReference>
<evidence type="ECO:0000259" key="5">
    <source>
        <dbReference type="PROSITE" id="PS51635"/>
    </source>
</evidence>
<dbReference type="GO" id="GO:0016787">
    <property type="term" value="F:hydrolase activity"/>
    <property type="evidence" value="ECO:0007669"/>
    <property type="project" value="UniProtKB-UniRule"/>
</dbReference>
<protein>
    <submittedName>
        <fullName evidence="6">Patatin-like phospholipase family protein</fullName>
    </submittedName>
</protein>
<keyword evidence="2" id="KW-0378">Hydrolase</keyword>
<feature type="active site" description="Nucleophile" evidence="2">
    <location>
        <position position="100"/>
    </location>
</feature>
<dbReference type="RefSeq" id="WP_261970656.1">
    <property type="nucleotide sequence ID" value="NZ_JAHHZF010000012.1"/>
</dbReference>